<proteinExistence type="predicted"/>
<dbReference type="EMBL" id="JANBPY010000127">
    <property type="protein sequence ID" value="KAJ1968856.1"/>
    <property type="molecule type" value="Genomic_DNA"/>
</dbReference>
<protein>
    <recommendedName>
        <fullName evidence="3">PROP1-like PPR domain-containing protein</fullName>
    </recommendedName>
</protein>
<comment type="caution">
    <text evidence="4">The sequence shown here is derived from an EMBL/GenBank/DDBJ whole genome shotgun (WGS) entry which is preliminary data.</text>
</comment>
<evidence type="ECO:0000256" key="2">
    <source>
        <dbReference type="PROSITE-ProRule" id="PRU00708"/>
    </source>
</evidence>
<dbReference type="AlphaFoldDB" id="A0A9W8ATL8"/>
<name>A0A9W8ATL8_9FUNG</name>
<dbReference type="PANTHER" id="PTHR47939">
    <property type="entry name" value="MEMBRANE-ASSOCIATED SALT-INDUCIBLE PROTEIN-LIKE"/>
    <property type="match status" value="1"/>
</dbReference>
<dbReference type="Pfam" id="PF17177">
    <property type="entry name" value="PPR_long"/>
    <property type="match status" value="1"/>
</dbReference>
<gene>
    <name evidence="4" type="ORF">IWQ62_000987</name>
</gene>
<organism evidence="4 5">
    <name type="scientific">Dispira parvispora</name>
    <dbReference type="NCBI Taxonomy" id="1520584"/>
    <lineage>
        <taxon>Eukaryota</taxon>
        <taxon>Fungi</taxon>
        <taxon>Fungi incertae sedis</taxon>
        <taxon>Zoopagomycota</taxon>
        <taxon>Kickxellomycotina</taxon>
        <taxon>Dimargaritomycetes</taxon>
        <taxon>Dimargaritales</taxon>
        <taxon>Dimargaritaceae</taxon>
        <taxon>Dispira</taxon>
    </lineage>
</organism>
<evidence type="ECO:0000256" key="1">
    <source>
        <dbReference type="ARBA" id="ARBA00022737"/>
    </source>
</evidence>
<dbReference type="PROSITE" id="PS51375">
    <property type="entry name" value="PPR"/>
    <property type="match status" value="3"/>
</dbReference>
<accession>A0A9W8ATL8</accession>
<feature type="repeat" description="PPR" evidence="2">
    <location>
        <begin position="300"/>
        <end position="334"/>
    </location>
</feature>
<dbReference type="InterPro" id="IPR050667">
    <property type="entry name" value="PPR-containing_protein"/>
</dbReference>
<dbReference type="NCBIfam" id="TIGR00756">
    <property type="entry name" value="PPR"/>
    <property type="match status" value="2"/>
</dbReference>
<reference evidence="4" key="1">
    <citation type="submission" date="2022-07" db="EMBL/GenBank/DDBJ databases">
        <title>Phylogenomic reconstructions and comparative analyses of Kickxellomycotina fungi.</title>
        <authorList>
            <person name="Reynolds N.K."/>
            <person name="Stajich J.E."/>
            <person name="Barry K."/>
            <person name="Grigoriev I.V."/>
            <person name="Crous P."/>
            <person name="Smith M.E."/>
        </authorList>
    </citation>
    <scope>NUCLEOTIDE SEQUENCE</scope>
    <source>
        <strain evidence="4">RSA 1196</strain>
    </source>
</reference>
<dbReference type="InterPro" id="IPR002885">
    <property type="entry name" value="PPR_rpt"/>
</dbReference>
<evidence type="ECO:0000259" key="3">
    <source>
        <dbReference type="Pfam" id="PF17177"/>
    </source>
</evidence>
<dbReference type="PANTHER" id="PTHR47939:SF1">
    <property type="entry name" value="OS04G0684500 PROTEIN"/>
    <property type="match status" value="1"/>
</dbReference>
<feature type="domain" description="PROP1-like PPR" evidence="3">
    <location>
        <begin position="652"/>
        <end position="832"/>
    </location>
</feature>
<dbReference type="InterPro" id="IPR011990">
    <property type="entry name" value="TPR-like_helical_dom_sf"/>
</dbReference>
<keyword evidence="5" id="KW-1185">Reference proteome</keyword>
<keyword evidence="1" id="KW-0677">Repeat</keyword>
<dbReference type="OrthoDB" id="1908178at2759"/>
<sequence length="876" mass="99921">MLRLRFSKVGKDKNLRLCPSALATHQGSTCSQCLRRRAWTLALGQFNSVGVTLKTGLGEHNQAQGPCMSTIRRTFSMAPEHHIASNPVSDFQEALLRTTQIDDALALADESRKTKIMDKWTSPVYHALFRKLRQLGINFVVPKAMTGSVKSPKKGLKEAQRKRIVTLCQEWHERGLQAGIATCAENPSGENTVFEPNDYNLVVYTCVSVGSLDTAWELCQVAAQRGHPVNGRTLRTFLNHYRSHPNADGVTRVFAYVLRNKVDIDRVSYNIIIEIATKTNCIDLATKALREMQNHDHLPDGFTYASLMNYYGDHQMFGKVNQLYDELQQNNIIPSLVSSQYIIAALGKVGHLEDAWQIYQQAIQYDPRGHPYAFLAIIELCNYSHAFSRLEEIESAVRTTSCIKHHGVVAQLMRGYSYDHNHDRVVALYRSIQPHLPPRDDNYQGIMVGALGRVKEVELAHQLYASKLCLSQLPTSSMHPLLELYVTIGNTKGVHQLLRDAQSYGEDKLSANLLAGFMWAFAKVGQNPTVERLHRLLQDRRDPLTVRSYNYLIAAYGRIRLLNEAFDTFYQMRKRGVRPSMAVFSTLINACNHCNSPERALIPFNLALNDEHNVKPNVFANMMTSFIELNQPDKARQMYDRYWEVVEQPYYEEISELLNNCHKLKDAALAWSTYQRGKRYKVPITARGYQALLRLEVDRAEDAHVREILRDIDEADLVWNEHLFCVLIDYYSSQRNIQHVTRLWMRMKQLIQPTVYGYATAMKAYAQNDLLTEALEINQELDQGQRTLHLSVYHVLLAAANRLGRLDVVVELLTGQMAKYKVIPTQQTLDLVAQRVMEPEHAATRNILDEYMANHAPYLESQWKVAKQAAVANRSA</sequence>
<evidence type="ECO:0000313" key="4">
    <source>
        <dbReference type="EMBL" id="KAJ1968856.1"/>
    </source>
</evidence>
<evidence type="ECO:0000313" key="5">
    <source>
        <dbReference type="Proteomes" id="UP001150925"/>
    </source>
</evidence>
<dbReference type="InterPro" id="IPR033443">
    <property type="entry name" value="PROP1-like_PPR_dom"/>
</dbReference>
<feature type="repeat" description="PPR" evidence="2">
    <location>
        <begin position="265"/>
        <end position="299"/>
    </location>
</feature>
<dbReference type="Gene3D" id="1.25.40.10">
    <property type="entry name" value="Tetratricopeptide repeat domain"/>
    <property type="match status" value="3"/>
</dbReference>
<feature type="repeat" description="PPR" evidence="2">
    <location>
        <begin position="545"/>
        <end position="579"/>
    </location>
</feature>
<dbReference type="Proteomes" id="UP001150925">
    <property type="component" value="Unassembled WGS sequence"/>
</dbReference>
<dbReference type="Pfam" id="PF13041">
    <property type="entry name" value="PPR_2"/>
    <property type="match status" value="1"/>
</dbReference>